<protein>
    <submittedName>
        <fullName evidence="1">SFRICE_016769</fullName>
    </submittedName>
</protein>
<name>A0A2H1WLE4_SPOFR</name>
<proteinExistence type="predicted"/>
<dbReference type="EMBL" id="ODYU01009455">
    <property type="protein sequence ID" value="SOQ53903.1"/>
    <property type="molecule type" value="Genomic_DNA"/>
</dbReference>
<accession>A0A2H1WLE4</accession>
<evidence type="ECO:0000313" key="1">
    <source>
        <dbReference type="EMBL" id="SOQ53903.1"/>
    </source>
</evidence>
<organism evidence="1">
    <name type="scientific">Spodoptera frugiperda</name>
    <name type="common">Fall armyworm</name>
    <dbReference type="NCBI Taxonomy" id="7108"/>
    <lineage>
        <taxon>Eukaryota</taxon>
        <taxon>Metazoa</taxon>
        <taxon>Ecdysozoa</taxon>
        <taxon>Arthropoda</taxon>
        <taxon>Hexapoda</taxon>
        <taxon>Insecta</taxon>
        <taxon>Pterygota</taxon>
        <taxon>Neoptera</taxon>
        <taxon>Endopterygota</taxon>
        <taxon>Lepidoptera</taxon>
        <taxon>Glossata</taxon>
        <taxon>Ditrysia</taxon>
        <taxon>Noctuoidea</taxon>
        <taxon>Noctuidae</taxon>
        <taxon>Amphipyrinae</taxon>
        <taxon>Spodoptera</taxon>
    </lineage>
</organism>
<gene>
    <name evidence="1" type="ORF">SFRICE_016769</name>
</gene>
<sequence length="234" mass="26689">MDDFPTIDTSHSRAAHLLRYFAAAYLHSTSYSLSYIAYKHGVWNCAQYMAIGSFPISWDLSQNWRQLGYLPCLLISMSFRYFGTVESTMITDELFNRDHGACNSEKSSNNFSRLGRHERAYITLLLTKNHHVPTPAFCIGAPKGCFSANDVLCYVAVDAFGFHQSYSLQTQLSYVFYMERCVLWMAFLLSLHHILELRIFLAQLQLSISGNDILCYVAVDAFGFHQLYSLAHIA</sequence>
<reference evidence="1" key="1">
    <citation type="submission" date="2016-07" db="EMBL/GenBank/DDBJ databases">
        <authorList>
            <person name="Bretaudeau A."/>
        </authorList>
    </citation>
    <scope>NUCLEOTIDE SEQUENCE</scope>
    <source>
        <strain evidence="1">Rice</strain>
        <tissue evidence="1">Whole body</tissue>
    </source>
</reference>
<dbReference type="AlphaFoldDB" id="A0A2H1WLE4"/>